<proteinExistence type="predicted"/>
<keyword evidence="2" id="KW-1185">Reference proteome</keyword>
<evidence type="ECO:0000313" key="1">
    <source>
        <dbReference type="EMBL" id="EEJ50524.1"/>
    </source>
</evidence>
<protein>
    <submittedName>
        <fullName evidence="1">Uncharacterized protein</fullName>
    </submittedName>
</protein>
<dbReference type="Proteomes" id="UP000004121">
    <property type="component" value="Unassembled WGS sequence"/>
</dbReference>
<dbReference type="AlphaFoldDB" id="C2L0E0"/>
<dbReference type="EMBL" id="ACKX01000209">
    <property type="protein sequence ID" value="EEJ50524.1"/>
    <property type="molecule type" value="Genomic_DNA"/>
</dbReference>
<dbReference type="RefSeq" id="WP_007157355.1">
    <property type="nucleotide sequence ID" value="NZ_GG668534.1"/>
</dbReference>
<accession>C2L0E0</accession>
<organism evidence="1 2">
    <name type="scientific">Oribacterium sinus F0268</name>
    <dbReference type="NCBI Taxonomy" id="585501"/>
    <lineage>
        <taxon>Bacteria</taxon>
        <taxon>Bacillati</taxon>
        <taxon>Bacillota</taxon>
        <taxon>Clostridia</taxon>
        <taxon>Lachnospirales</taxon>
        <taxon>Lachnospiraceae</taxon>
        <taxon>Oribacterium</taxon>
    </lineage>
</organism>
<dbReference type="STRING" id="585501.HMPREF6123_2209"/>
<gene>
    <name evidence="1" type="ORF">HMPREF6123_2209</name>
</gene>
<dbReference type="InParanoid" id="C2L0E0"/>
<dbReference type="HOGENOM" id="CLU_2918169_0_0_9"/>
<comment type="caution">
    <text evidence="1">The sequence shown here is derived from an EMBL/GenBank/DDBJ whole genome shotgun (WGS) entry which is preliminary data.</text>
</comment>
<sequence length="61" mass="6883">MRNLLLTFVECTDEEIRSSEYVVDIVGAVAGGLSAMIHGLGYQGEQWIERLRNKELILECL</sequence>
<name>C2L0E0_9FIRM</name>
<reference evidence="1 2" key="1">
    <citation type="submission" date="2009-04" db="EMBL/GenBank/DDBJ databases">
        <authorList>
            <person name="Qin X."/>
            <person name="Bachman B."/>
            <person name="Battles P."/>
            <person name="Bell A."/>
            <person name="Bess C."/>
            <person name="Bickham C."/>
            <person name="Chaboub L."/>
            <person name="Chen D."/>
            <person name="Coyle M."/>
            <person name="Deiros D.R."/>
            <person name="Dinh H."/>
            <person name="Forbes L."/>
            <person name="Fowler G."/>
            <person name="Francisco L."/>
            <person name="Fu Q."/>
            <person name="Gubbala S."/>
            <person name="Hale W."/>
            <person name="Han Y."/>
            <person name="Hemphill L."/>
            <person name="Highlander S.K."/>
            <person name="Hirani K."/>
            <person name="Hogues M."/>
            <person name="Jackson L."/>
            <person name="Jakkamsetti A."/>
            <person name="Javaid M."/>
            <person name="Jiang H."/>
            <person name="Korchina V."/>
            <person name="Kovar C."/>
            <person name="Lara F."/>
            <person name="Lee S."/>
            <person name="Mata R."/>
            <person name="Mathew T."/>
            <person name="Moen C."/>
            <person name="Morales K."/>
            <person name="Munidasa M."/>
            <person name="Nazareth L."/>
            <person name="Ngo R."/>
            <person name="Nguyen L."/>
            <person name="Okwuonu G."/>
            <person name="Ongeri F."/>
            <person name="Patil S."/>
            <person name="Petrosino J."/>
            <person name="Pham C."/>
            <person name="Pham P."/>
            <person name="Pu L.-L."/>
            <person name="Puazo M."/>
            <person name="Raj R."/>
            <person name="Reid J."/>
            <person name="Rouhana J."/>
            <person name="Saada N."/>
            <person name="Shang Y."/>
            <person name="Simmons D."/>
            <person name="Thornton R."/>
            <person name="Warren J."/>
            <person name="Weissenberger G."/>
            <person name="Zhang J."/>
            <person name="Zhang L."/>
            <person name="Zhou C."/>
            <person name="Zhu D."/>
            <person name="Muzny D."/>
            <person name="Worley K."/>
            <person name="Gibbs R."/>
        </authorList>
    </citation>
    <scope>NUCLEOTIDE SEQUENCE [LARGE SCALE GENOMIC DNA]</scope>
    <source>
        <strain evidence="1 2">F0268</strain>
    </source>
</reference>
<evidence type="ECO:0000313" key="2">
    <source>
        <dbReference type="Proteomes" id="UP000004121"/>
    </source>
</evidence>